<evidence type="ECO:0000256" key="8">
    <source>
        <dbReference type="ARBA" id="ARBA00030128"/>
    </source>
</evidence>
<evidence type="ECO:0000256" key="7">
    <source>
        <dbReference type="ARBA" id="ARBA00022840"/>
    </source>
</evidence>
<sequence>MSPTKTAEAWDIIKDYTNSQGLLIVLSGPGGAGKDTLVRILKKTYINLHYVVTVTTRPQRTEEIDWEHYHFVSDKEFDSMIRQDEFLEWVQFFDYRYGTPKKQVMDAVSSGKDVVLKIETQGAKTLREMIPEAVFVFLTTGSELELRQRLHQRADLTPERQEKRVAIASDEMKCLPEYDYLIVNSNDTAFIAAEKLKYIIEAEHLRVGRKSIHI</sequence>
<dbReference type="InterPro" id="IPR008144">
    <property type="entry name" value="Guanylate_kin-like_dom"/>
</dbReference>
<dbReference type="Gene3D" id="3.30.63.10">
    <property type="entry name" value="Guanylate Kinase phosphate binding domain"/>
    <property type="match status" value="1"/>
</dbReference>
<evidence type="ECO:0000259" key="9">
    <source>
        <dbReference type="PROSITE" id="PS50052"/>
    </source>
</evidence>
<evidence type="ECO:0000256" key="2">
    <source>
        <dbReference type="ARBA" id="ARBA00012961"/>
    </source>
</evidence>
<dbReference type="STRING" id="1817892.AUK40_04750"/>
<evidence type="ECO:0000256" key="5">
    <source>
        <dbReference type="ARBA" id="ARBA00022741"/>
    </source>
</evidence>
<dbReference type="GO" id="GO:0005829">
    <property type="term" value="C:cytosol"/>
    <property type="evidence" value="ECO:0007669"/>
    <property type="project" value="TreeGrafter"/>
</dbReference>
<accession>A0A1J5IHV3</accession>
<reference evidence="10 11" key="1">
    <citation type="journal article" date="2016" name="Environ. Microbiol.">
        <title>Genomic resolution of a cold subsurface aquifer community provides metabolic insights for novel microbes adapted to high CO concentrations.</title>
        <authorList>
            <person name="Probst A.J."/>
            <person name="Castelle C.J."/>
            <person name="Singh A."/>
            <person name="Brown C.T."/>
            <person name="Anantharaman K."/>
            <person name="Sharon I."/>
            <person name="Hug L.A."/>
            <person name="Burstein D."/>
            <person name="Emerson J.B."/>
            <person name="Thomas B.C."/>
            <person name="Banfield J.F."/>
        </authorList>
    </citation>
    <scope>NUCLEOTIDE SEQUENCE [LARGE SCALE GENOMIC DNA]</scope>
    <source>
        <strain evidence="10">CG2_30_54_11</strain>
    </source>
</reference>
<dbReference type="EMBL" id="MNZT01000081">
    <property type="protein sequence ID" value="OIP96644.1"/>
    <property type="molecule type" value="Genomic_DNA"/>
</dbReference>
<dbReference type="InterPro" id="IPR017665">
    <property type="entry name" value="Guanylate_kinase"/>
</dbReference>
<dbReference type="GO" id="GO:0005524">
    <property type="term" value="F:ATP binding"/>
    <property type="evidence" value="ECO:0007669"/>
    <property type="project" value="UniProtKB-KW"/>
</dbReference>
<dbReference type="SMART" id="SM00072">
    <property type="entry name" value="GuKc"/>
    <property type="match status" value="1"/>
</dbReference>
<evidence type="ECO:0000256" key="1">
    <source>
        <dbReference type="ARBA" id="ARBA00005790"/>
    </source>
</evidence>
<keyword evidence="5" id="KW-0547">Nucleotide-binding</keyword>
<evidence type="ECO:0000313" key="11">
    <source>
        <dbReference type="Proteomes" id="UP000183245"/>
    </source>
</evidence>
<protein>
    <recommendedName>
        <fullName evidence="3">Guanylate kinase</fullName>
        <ecNumber evidence="2">2.7.4.8</ecNumber>
    </recommendedName>
    <alternativeName>
        <fullName evidence="8">GMP kinase</fullName>
    </alternativeName>
</protein>
<comment type="caution">
    <text evidence="10">The sequence shown here is derived from an EMBL/GenBank/DDBJ whole genome shotgun (WGS) entry which is preliminary data.</text>
</comment>
<keyword evidence="6 10" id="KW-0418">Kinase</keyword>
<dbReference type="Proteomes" id="UP000183245">
    <property type="component" value="Unassembled WGS sequence"/>
</dbReference>
<dbReference type="Pfam" id="PF00625">
    <property type="entry name" value="Guanylate_kin"/>
    <property type="match status" value="1"/>
</dbReference>
<dbReference type="NCBIfam" id="TIGR03263">
    <property type="entry name" value="guanyl_kin"/>
    <property type="match status" value="1"/>
</dbReference>
<keyword evidence="7" id="KW-0067">ATP-binding</keyword>
<dbReference type="PANTHER" id="PTHR23117:SF13">
    <property type="entry name" value="GUANYLATE KINASE"/>
    <property type="match status" value="1"/>
</dbReference>
<dbReference type="PANTHER" id="PTHR23117">
    <property type="entry name" value="GUANYLATE KINASE-RELATED"/>
    <property type="match status" value="1"/>
</dbReference>
<dbReference type="SUPFAM" id="SSF52540">
    <property type="entry name" value="P-loop containing nucleoside triphosphate hydrolases"/>
    <property type="match status" value="1"/>
</dbReference>
<dbReference type="Gene3D" id="3.40.50.300">
    <property type="entry name" value="P-loop containing nucleotide triphosphate hydrolases"/>
    <property type="match status" value="1"/>
</dbReference>
<evidence type="ECO:0000313" key="10">
    <source>
        <dbReference type="EMBL" id="OIP96644.1"/>
    </source>
</evidence>
<evidence type="ECO:0000256" key="6">
    <source>
        <dbReference type="ARBA" id="ARBA00022777"/>
    </source>
</evidence>
<gene>
    <name evidence="10" type="ORF">AUK40_04750</name>
</gene>
<dbReference type="PROSITE" id="PS50052">
    <property type="entry name" value="GUANYLATE_KINASE_2"/>
    <property type="match status" value="1"/>
</dbReference>
<comment type="similarity">
    <text evidence="1">Belongs to the guanylate kinase family.</text>
</comment>
<evidence type="ECO:0000256" key="3">
    <source>
        <dbReference type="ARBA" id="ARBA00016296"/>
    </source>
</evidence>
<organism evidence="10 11">
    <name type="scientific">Candidatus Wirthbacteria bacterium CG2_30_54_11</name>
    <dbReference type="NCBI Taxonomy" id="1817892"/>
    <lineage>
        <taxon>Bacteria</taxon>
        <taxon>Candidatus Wirthbacteria</taxon>
    </lineage>
</organism>
<dbReference type="FunFam" id="3.30.63.10:FF:000002">
    <property type="entry name" value="Guanylate kinase 1"/>
    <property type="match status" value="1"/>
</dbReference>
<dbReference type="GO" id="GO:0004385">
    <property type="term" value="F:GMP kinase activity"/>
    <property type="evidence" value="ECO:0007669"/>
    <property type="project" value="UniProtKB-EC"/>
</dbReference>
<proteinExistence type="inferred from homology"/>
<feature type="domain" description="Guanylate kinase-like" evidence="9">
    <location>
        <begin position="21"/>
        <end position="201"/>
    </location>
</feature>
<dbReference type="InterPro" id="IPR008145">
    <property type="entry name" value="GK/Ca_channel_bsu"/>
</dbReference>
<dbReference type="CDD" id="cd00071">
    <property type="entry name" value="GMPK"/>
    <property type="match status" value="1"/>
</dbReference>
<evidence type="ECO:0000256" key="4">
    <source>
        <dbReference type="ARBA" id="ARBA00022679"/>
    </source>
</evidence>
<dbReference type="EC" id="2.7.4.8" evidence="2"/>
<dbReference type="InterPro" id="IPR027417">
    <property type="entry name" value="P-loop_NTPase"/>
</dbReference>
<dbReference type="AlphaFoldDB" id="A0A1J5IHV3"/>
<keyword evidence="4" id="KW-0808">Transferase</keyword>
<name>A0A1J5IHV3_9BACT</name>